<sequence>MKKMLLMFAVFLQPFLWGEPSKEAFYMGEMKCQYLHENNPEHFGIFFLKRSGLNEDGLIIDSCLLVSPEEGIFSFQHVAVPQDDPNEFLASNPESEFIGEGEIVGFPWDWTELRECLEFDADGGVIVRVENIQLENGAIVSKARIFFKDDEDEEAKYFATFSAYLYPIDPSVIDVMLHDWGLNSDKQKERLASQ</sequence>
<dbReference type="AlphaFoldDB" id="F8L6Z4"/>
<reference evidence="1 2" key="2">
    <citation type="journal article" date="2011" name="Mol. Biol. Evol.">
        <title>Unity in variety--the pan-genome of the Chlamydiae.</title>
        <authorList>
            <person name="Collingro A."/>
            <person name="Tischler P."/>
            <person name="Weinmaier T."/>
            <person name="Penz T."/>
            <person name="Heinz E."/>
            <person name="Brunham R.C."/>
            <person name="Read T.D."/>
            <person name="Bavoil P.M."/>
            <person name="Sachse K."/>
            <person name="Kahane S."/>
            <person name="Friedman M.G."/>
            <person name="Rattei T."/>
            <person name="Myers G.S."/>
            <person name="Horn M."/>
        </authorList>
    </citation>
    <scope>NUCLEOTIDE SEQUENCE [LARGE SCALE GENOMIC DNA]</scope>
    <source>
        <strain evidence="2">ATCC VR-1471 / Z</strain>
    </source>
</reference>
<gene>
    <name evidence="1" type="ordered locus">SNE_A06280</name>
</gene>
<protein>
    <submittedName>
        <fullName evidence="1">Uncharacterized protein</fullName>
    </submittedName>
</protein>
<dbReference type="STRING" id="331113.SNE_A06280"/>
<evidence type="ECO:0000313" key="1">
    <source>
        <dbReference type="EMBL" id="CCB88505.1"/>
    </source>
</evidence>
<dbReference type="HOGENOM" id="CLU_1401621_0_0_0"/>
<dbReference type="EMBL" id="FR872582">
    <property type="protein sequence ID" value="CCB88505.1"/>
    <property type="molecule type" value="Genomic_DNA"/>
</dbReference>
<dbReference type="KEGG" id="sng:SNE_A06280"/>
<reference key="1">
    <citation type="journal article" date="2011" name="Mol. Biol. Evol.">
        <title>Unity in variety -- the pan-genome of the Chlamydiae.</title>
        <authorList>
            <person name="Collingro A."/>
            <person name="Tischler P."/>
            <person name="Weinmaier T."/>
            <person name="Penz T."/>
            <person name="Heinz E."/>
            <person name="Brunham R.C."/>
            <person name="Read T.D."/>
            <person name="Bavoil P.M."/>
            <person name="Sachse K."/>
            <person name="Kahane S."/>
            <person name="Friedman M.G."/>
            <person name="Rattei T."/>
            <person name="Myers G.S.A."/>
            <person name="Horn M."/>
        </authorList>
    </citation>
    <scope>NUCLEOTIDE SEQUENCE</scope>
    <source>
        <strain>Z</strain>
    </source>
</reference>
<evidence type="ECO:0000313" key="2">
    <source>
        <dbReference type="Proteomes" id="UP000000496"/>
    </source>
</evidence>
<organism evidence="1 2">
    <name type="scientific">Simkania negevensis (strain ATCC VR-1471 / DSM 27360 / Z)</name>
    <dbReference type="NCBI Taxonomy" id="331113"/>
    <lineage>
        <taxon>Bacteria</taxon>
        <taxon>Pseudomonadati</taxon>
        <taxon>Chlamydiota</taxon>
        <taxon>Chlamydiia</taxon>
        <taxon>Parachlamydiales</taxon>
        <taxon>Simkaniaceae</taxon>
        <taxon>Simkania</taxon>
    </lineage>
</organism>
<dbReference type="Proteomes" id="UP000000496">
    <property type="component" value="Chromosome gsn.131"/>
</dbReference>
<name>F8L6Z4_SIMNZ</name>
<dbReference type="RefSeq" id="WP_013942972.1">
    <property type="nucleotide sequence ID" value="NC_015713.1"/>
</dbReference>
<keyword evidence="2" id="KW-1185">Reference proteome</keyword>
<proteinExistence type="predicted"/>
<accession>F8L6Z4</accession>